<organism evidence="3 4">
    <name type="scientific">Ruania alba</name>
    <dbReference type="NCBI Taxonomy" id="648782"/>
    <lineage>
        <taxon>Bacteria</taxon>
        <taxon>Bacillati</taxon>
        <taxon>Actinomycetota</taxon>
        <taxon>Actinomycetes</taxon>
        <taxon>Micrococcales</taxon>
        <taxon>Ruaniaceae</taxon>
        <taxon>Ruania</taxon>
    </lineage>
</organism>
<proteinExistence type="predicted"/>
<protein>
    <recommendedName>
        <fullName evidence="2">DUF4333 domain-containing protein</fullName>
    </recommendedName>
</protein>
<evidence type="ECO:0000313" key="3">
    <source>
        <dbReference type="EMBL" id="SEE75731.1"/>
    </source>
</evidence>
<evidence type="ECO:0000256" key="1">
    <source>
        <dbReference type="SAM" id="SignalP"/>
    </source>
</evidence>
<reference evidence="4" key="1">
    <citation type="submission" date="2016-10" db="EMBL/GenBank/DDBJ databases">
        <authorList>
            <person name="Varghese N."/>
            <person name="Submissions S."/>
        </authorList>
    </citation>
    <scope>NUCLEOTIDE SEQUENCE [LARGE SCALE GENOMIC DNA]</scope>
    <source>
        <strain evidence="4">DSM 21368</strain>
    </source>
</reference>
<feature type="chain" id="PRO_5011468079" description="DUF4333 domain-containing protein" evidence="1">
    <location>
        <begin position="31"/>
        <end position="109"/>
    </location>
</feature>
<accession>A0A1H5LH64</accession>
<sequence>METLKRKFLAAAAIPTVATLLLAGCSSSTAVSESDLETQTAEELQAMAGEGAPLPTIDCPDDLDAEVGVTMDCVLSVDGEPDQYQVTLTVTSVDGTDVGWDIQVAETPM</sequence>
<dbReference type="PROSITE" id="PS51257">
    <property type="entry name" value="PROKAR_LIPOPROTEIN"/>
    <property type="match status" value="1"/>
</dbReference>
<feature type="domain" description="DUF4333" evidence="2">
    <location>
        <begin position="20"/>
        <end position="95"/>
    </location>
</feature>
<dbReference type="RefSeq" id="WP_089773684.1">
    <property type="nucleotide sequence ID" value="NZ_FNTX01000002.1"/>
</dbReference>
<dbReference type="OrthoDB" id="3830284at2"/>
<feature type="signal peptide" evidence="1">
    <location>
        <begin position="1"/>
        <end position="30"/>
    </location>
</feature>
<dbReference type="AlphaFoldDB" id="A0A1H5LH64"/>
<evidence type="ECO:0000313" key="4">
    <source>
        <dbReference type="Proteomes" id="UP000199220"/>
    </source>
</evidence>
<keyword evidence="1" id="KW-0732">Signal</keyword>
<dbReference type="EMBL" id="FNTX01000002">
    <property type="protein sequence ID" value="SEE75731.1"/>
    <property type="molecule type" value="Genomic_DNA"/>
</dbReference>
<evidence type="ECO:0000259" key="2">
    <source>
        <dbReference type="Pfam" id="PF14230"/>
    </source>
</evidence>
<name>A0A1H5LH64_9MICO</name>
<dbReference type="Pfam" id="PF14230">
    <property type="entry name" value="DUF4333"/>
    <property type="match status" value="1"/>
</dbReference>
<gene>
    <name evidence="3" type="ORF">SAMN04488554_2782</name>
</gene>
<dbReference type="InterPro" id="IPR025637">
    <property type="entry name" value="DUF4333"/>
</dbReference>
<keyword evidence="4" id="KW-1185">Reference proteome</keyword>
<dbReference type="Proteomes" id="UP000199220">
    <property type="component" value="Unassembled WGS sequence"/>
</dbReference>
<dbReference type="STRING" id="648782.SAMN04488554_2782"/>